<evidence type="ECO:0000256" key="1">
    <source>
        <dbReference type="ARBA" id="ARBA00022714"/>
    </source>
</evidence>
<keyword evidence="4" id="KW-0411">Iron-sulfur</keyword>
<keyword evidence="1" id="KW-0001">2Fe-2S</keyword>
<evidence type="ECO:0000256" key="3">
    <source>
        <dbReference type="ARBA" id="ARBA00023004"/>
    </source>
</evidence>
<dbReference type="PROSITE" id="PS51296">
    <property type="entry name" value="RIESKE"/>
    <property type="match status" value="1"/>
</dbReference>
<sequence>MLIFPQSELPAEGEAKEYPCGDKVICVANVNGTISAMDNVCLHRGGPLGQGVIEGNKIVCPWHGWQWDPKTGEAAHNPSAKVAVYPVKIENGEVMIEV</sequence>
<feature type="domain" description="Rieske" evidence="5">
    <location>
        <begin position="1"/>
        <end position="96"/>
    </location>
</feature>
<dbReference type="InterPro" id="IPR036922">
    <property type="entry name" value="Rieske_2Fe-2S_sf"/>
</dbReference>
<evidence type="ECO:0000313" key="7">
    <source>
        <dbReference type="Proteomes" id="UP000238701"/>
    </source>
</evidence>
<dbReference type="PANTHER" id="PTHR21496">
    <property type="entry name" value="FERREDOXIN-RELATED"/>
    <property type="match status" value="1"/>
</dbReference>
<organism evidence="6 7">
    <name type="scientific">Candidatus Sulfotelmatobacter kueseliae</name>
    <dbReference type="NCBI Taxonomy" id="2042962"/>
    <lineage>
        <taxon>Bacteria</taxon>
        <taxon>Pseudomonadati</taxon>
        <taxon>Acidobacteriota</taxon>
        <taxon>Terriglobia</taxon>
        <taxon>Terriglobales</taxon>
        <taxon>Candidatus Korobacteraceae</taxon>
        <taxon>Candidatus Sulfotelmatobacter</taxon>
    </lineage>
</organism>
<name>A0A2U3JZ06_9BACT</name>
<evidence type="ECO:0000259" key="5">
    <source>
        <dbReference type="PROSITE" id="PS51296"/>
    </source>
</evidence>
<dbReference type="PANTHER" id="PTHR21496:SF23">
    <property type="entry name" value="3-PHENYLPROPIONATE_CINNAMIC ACID DIOXYGENASE FERREDOXIN SUBUNIT"/>
    <property type="match status" value="1"/>
</dbReference>
<protein>
    <submittedName>
        <fullName evidence="6">Rieske (2Fe-2S) oxidoreductase</fullName>
    </submittedName>
</protein>
<dbReference type="CDD" id="cd03467">
    <property type="entry name" value="Rieske"/>
    <property type="match status" value="1"/>
</dbReference>
<dbReference type="Gene3D" id="2.102.10.10">
    <property type="entry name" value="Rieske [2Fe-2S] iron-sulphur domain"/>
    <property type="match status" value="1"/>
</dbReference>
<dbReference type="AlphaFoldDB" id="A0A2U3JZ06"/>
<keyword evidence="2" id="KW-0479">Metal-binding</keyword>
<evidence type="ECO:0000313" key="6">
    <source>
        <dbReference type="EMBL" id="SPF32662.1"/>
    </source>
</evidence>
<evidence type="ECO:0000256" key="2">
    <source>
        <dbReference type="ARBA" id="ARBA00022723"/>
    </source>
</evidence>
<dbReference type="GO" id="GO:0046872">
    <property type="term" value="F:metal ion binding"/>
    <property type="evidence" value="ECO:0007669"/>
    <property type="project" value="UniProtKB-KW"/>
</dbReference>
<proteinExistence type="predicted"/>
<dbReference type="Pfam" id="PF00355">
    <property type="entry name" value="Rieske"/>
    <property type="match status" value="1"/>
</dbReference>
<accession>A0A2U3JZ06</accession>
<dbReference type="SUPFAM" id="SSF50022">
    <property type="entry name" value="ISP domain"/>
    <property type="match status" value="1"/>
</dbReference>
<dbReference type="EMBL" id="OMOD01000011">
    <property type="protein sequence ID" value="SPF32662.1"/>
    <property type="molecule type" value="Genomic_DNA"/>
</dbReference>
<evidence type="ECO:0000256" key="4">
    <source>
        <dbReference type="ARBA" id="ARBA00023014"/>
    </source>
</evidence>
<dbReference type="GO" id="GO:0051537">
    <property type="term" value="F:2 iron, 2 sulfur cluster binding"/>
    <property type="evidence" value="ECO:0007669"/>
    <property type="project" value="UniProtKB-KW"/>
</dbReference>
<gene>
    <name evidence="6" type="ORF">SBA1_1080009</name>
</gene>
<keyword evidence="3" id="KW-0408">Iron</keyword>
<reference evidence="7" key="1">
    <citation type="submission" date="2018-02" db="EMBL/GenBank/DDBJ databases">
        <authorList>
            <person name="Hausmann B."/>
        </authorList>
    </citation>
    <scope>NUCLEOTIDE SEQUENCE [LARGE SCALE GENOMIC DNA]</scope>
    <source>
        <strain evidence="7">Peat soil MAG SbA1</strain>
    </source>
</reference>
<dbReference type="InterPro" id="IPR017941">
    <property type="entry name" value="Rieske_2Fe-2S"/>
</dbReference>
<dbReference type="Proteomes" id="UP000238701">
    <property type="component" value="Unassembled WGS sequence"/>
</dbReference>